<gene>
    <name evidence="2" type="ORF">P167DRAFT_215567</name>
</gene>
<evidence type="ECO:0000313" key="3">
    <source>
        <dbReference type="Proteomes" id="UP000277580"/>
    </source>
</evidence>
<reference evidence="2 3" key="1">
    <citation type="journal article" date="2018" name="Nat. Ecol. Evol.">
        <title>Pezizomycetes genomes reveal the molecular basis of ectomycorrhizal truffle lifestyle.</title>
        <authorList>
            <person name="Murat C."/>
            <person name="Payen T."/>
            <person name="Noel B."/>
            <person name="Kuo A."/>
            <person name="Morin E."/>
            <person name="Chen J."/>
            <person name="Kohler A."/>
            <person name="Krizsan K."/>
            <person name="Balestrini R."/>
            <person name="Da Silva C."/>
            <person name="Montanini B."/>
            <person name="Hainaut M."/>
            <person name="Levati E."/>
            <person name="Barry K.W."/>
            <person name="Belfiori B."/>
            <person name="Cichocki N."/>
            <person name="Clum A."/>
            <person name="Dockter R.B."/>
            <person name="Fauchery L."/>
            <person name="Guy J."/>
            <person name="Iotti M."/>
            <person name="Le Tacon F."/>
            <person name="Lindquist E.A."/>
            <person name="Lipzen A."/>
            <person name="Malagnac F."/>
            <person name="Mello A."/>
            <person name="Molinier V."/>
            <person name="Miyauchi S."/>
            <person name="Poulain J."/>
            <person name="Riccioni C."/>
            <person name="Rubini A."/>
            <person name="Sitrit Y."/>
            <person name="Splivallo R."/>
            <person name="Traeger S."/>
            <person name="Wang M."/>
            <person name="Zifcakova L."/>
            <person name="Wipf D."/>
            <person name="Zambonelli A."/>
            <person name="Paolocci F."/>
            <person name="Nowrousian M."/>
            <person name="Ottonello S."/>
            <person name="Baldrian P."/>
            <person name="Spatafora J.W."/>
            <person name="Henrissat B."/>
            <person name="Nagy L.G."/>
            <person name="Aury J.M."/>
            <person name="Wincker P."/>
            <person name="Grigoriev I.V."/>
            <person name="Bonfante P."/>
            <person name="Martin F.M."/>
        </authorList>
    </citation>
    <scope>NUCLEOTIDE SEQUENCE [LARGE SCALE GENOMIC DNA]</scope>
    <source>
        <strain evidence="2 3">CCBAS932</strain>
    </source>
</reference>
<keyword evidence="1" id="KW-0812">Transmembrane</keyword>
<protein>
    <submittedName>
        <fullName evidence="2">Uncharacterized protein</fullName>
    </submittedName>
</protein>
<proteinExistence type="predicted"/>
<evidence type="ECO:0000313" key="2">
    <source>
        <dbReference type="EMBL" id="RPB11489.1"/>
    </source>
</evidence>
<dbReference type="Proteomes" id="UP000277580">
    <property type="component" value="Unassembled WGS sequence"/>
</dbReference>
<feature type="transmembrane region" description="Helical" evidence="1">
    <location>
        <begin position="43"/>
        <end position="66"/>
    </location>
</feature>
<accession>A0A3N4KPX5</accession>
<organism evidence="2 3">
    <name type="scientific">Morchella conica CCBAS932</name>
    <dbReference type="NCBI Taxonomy" id="1392247"/>
    <lineage>
        <taxon>Eukaryota</taxon>
        <taxon>Fungi</taxon>
        <taxon>Dikarya</taxon>
        <taxon>Ascomycota</taxon>
        <taxon>Pezizomycotina</taxon>
        <taxon>Pezizomycetes</taxon>
        <taxon>Pezizales</taxon>
        <taxon>Morchellaceae</taxon>
        <taxon>Morchella</taxon>
    </lineage>
</organism>
<sequence>MLCVFLKISSFMVPFFVQRIFGKGMGKQKKRQDKDQPLFINGTSLFPCICFFLFFIFLFCSLYWYHFVISSWRLFVLIAAFYTIVFLFLFSFFKFF</sequence>
<dbReference type="InParanoid" id="A0A3N4KPX5"/>
<dbReference type="AlphaFoldDB" id="A0A3N4KPX5"/>
<evidence type="ECO:0000256" key="1">
    <source>
        <dbReference type="SAM" id="Phobius"/>
    </source>
</evidence>
<dbReference type="EMBL" id="ML119135">
    <property type="protein sequence ID" value="RPB11489.1"/>
    <property type="molecule type" value="Genomic_DNA"/>
</dbReference>
<keyword evidence="1" id="KW-1133">Transmembrane helix</keyword>
<keyword evidence="1" id="KW-0472">Membrane</keyword>
<feature type="transmembrane region" description="Helical" evidence="1">
    <location>
        <begin position="72"/>
        <end position="93"/>
    </location>
</feature>
<keyword evidence="3" id="KW-1185">Reference proteome</keyword>
<name>A0A3N4KPX5_9PEZI</name>